<proteinExistence type="predicted"/>
<dbReference type="Proteomes" id="UP001234989">
    <property type="component" value="Chromosome 2"/>
</dbReference>
<evidence type="ECO:0000313" key="3">
    <source>
        <dbReference type="EMBL" id="WMV14576.1"/>
    </source>
</evidence>
<gene>
    <name evidence="3" type="ORF">MTR67_007961</name>
</gene>
<dbReference type="AlphaFoldDB" id="A0AAF0Q5Z7"/>
<evidence type="ECO:0000313" key="4">
    <source>
        <dbReference type="Proteomes" id="UP001234989"/>
    </source>
</evidence>
<reference evidence="3" key="1">
    <citation type="submission" date="2023-08" db="EMBL/GenBank/DDBJ databases">
        <title>A de novo genome assembly of Solanum verrucosum Schlechtendal, a Mexican diploid species geographically isolated from the other diploid A-genome species in potato relatives.</title>
        <authorList>
            <person name="Hosaka K."/>
        </authorList>
    </citation>
    <scope>NUCLEOTIDE SEQUENCE</scope>
    <source>
        <tissue evidence="3">Young leaves</tissue>
    </source>
</reference>
<feature type="transmembrane region" description="Helical" evidence="2">
    <location>
        <begin position="47"/>
        <end position="66"/>
    </location>
</feature>
<protein>
    <submittedName>
        <fullName evidence="3">Uncharacterized protein</fullName>
    </submittedName>
</protein>
<keyword evidence="2" id="KW-1133">Transmembrane helix</keyword>
<keyword evidence="4" id="KW-1185">Reference proteome</keyword>
<evidence type="ECO:0000256" key="1">
    <source>
        <dbReference type="SAM" id="MobiDB-lite"/>
    </source>
</evidence>
<evidence type="ECO:0000256" key="2">
    <source>
        <dbReference type="SAM" id="Phobius"/>
    </source>
</evidence>
<name>A0AAF0Q5Z7_SOLVR</name>
<accession>A0AAF0Q5Z7</accession>
<keyword evidence="2" id="KW-0812">Transmembrane</keyword>
<organism evidence="3 4">
    <name type="scientific">Solanum verrucosum</name>
    <dbReference type="NCBI Taxonomy" id="315347"/>
    <lineage>
        <taxon>Eukaryota</taxon>
        <taxon>Viridiplantae</taxon>
        <taxon>Streptophyta</taxon>
        <taxon>Embryophyta</taxon>
        <taxon>Tracheophyta</taxon>
        <taxon>Spermatophyta</taxon>
        <taxon>Magnoliopsida</taxon>
        <taxon>eudicotyledons</taxon>
        <taxon>Gunneridae</taxon>
        <taxon>Pentapetalae</taxon>
        <taxon>asterids</taxon>
        <taxon>lamiids</taxon>
        <taxon>Solanales</taxon>
        <taxon>Solanaceae</taxon>
        <taxon>Solanoideae</taxon>
        <taxon>Solaneae</taxon>
        <taxon>Solanum</taxon>
    </lineage>
</organism>
<dbReference type="EMBL" id="CP133613">
    <property type="protein sequence ID" value="WMV14576.1"/>
    <property type="molecule type" value="Genomic_DNA"/>
</dbReference>
<sequence>MVPSPPHVIPHSLRQKHLWAAGKMSILTVPCPIYHSPFSINPKKVRYAKVFFSFIMVFLFALRWGVSKNSNFEFLEPKLAIQENHLVLIKGSSEEHSEIIQKQSGKPTKNPRKPTRI</sequence>
<keyword evidence="2" id="KW-0472">Membrane</keyword>
<feature type="region of interest" description="Disordered" evidence="1">
    <location>
        <begin position="95"/>
        <end position="117"/>
    </location>
</feature>